<dbReference type="PROSITE" id="PS51161">
    <property type="entry name" value="ATP_CONE"/>
    <property type="match status" value="1"/>
</dbReference>
<dbReference type="GO" id="GO:0008998">
    <property type="term" value="F:ribonucleoside-triphosphate reductase (thioredoxin) activity"/>
    <property type="evidence" value="ECO:0007669"/>
    <property type="project" value="InterPro"/>
</dbReference>
<dbReference type="Proteomes" id="UP000000602">
    <property type="component" value="Chromosome"/>
</dbReference>
<gene>
    <name evidence="5" type="ordered locus">DP0064</name>
</gene>
<sequence>MSAHTASLRPVVFTHVKKRTGNIVPFESAKITAALEKAGLATEEFAQDEARRLTIRVLTLAYEVLPETPEVEQLQDLVEEVLLASPHRKTAKSYILYRDQQKRRRQMIEQADIQLIDNYLERLDWQVNENSNMAYSLQGLNNYIANETSKNYWLHRIYPPEVRDAHEQGDLHIHDLGLLSVYCVGWDLQDLLKNGFRGVAGKAASAPAKHFRSALGQVVNFFYTLQGEAAGAQAFSSFDTLLAPFIRKDGLTFKEVKQAVQEFIFNLNVPTRVGFQTPFTNLTMDLQPPSTLRDEPAKIGGVDQENCYSDYQVEMNMINEAFLEVMSEGDANARVFTFPIPTYNITEDFNWDDKSLDKLWSVTAKYGIPYFANFVNSDLSVDDARSMCCRLRLDTRELEKRGGGLFGANPLTGSIGVVTMNLVALGQQSNSEEEFFTRLDHQLEIARTSLEIKRKVLEDYTAKGLYPYTKYYLRQVHNRFQKYWENHFSTIGVIGANEACIGVVGHNIGDPEGNKFATDILDYIREKLQQFQTETGNLYNLEATPAEGTGFRLAQIDKKRFPEMKTALCTDDGSTPIYTNSTQLPINYSDDIYKILDLQDNLQTKYTGGTVQHIFLGEAAPDPVAVKAFVKSICNNYQIPYFTISPSFSICPEHGYLLGEVEKCPTCDGPTEIYSRVVGYLRPVQQWNDGKKAEFKQRSHFKVGK</sequence>
<dbReference type="PANTHER" id="PTHR21075">
    <property type="entry name" value="ANAEROBIC RIBONUCLEOSIDE-TRIPHOSPHATE REDUCTASE"/>
    <property type="match status" value="1"/>
</dbReference>
<dbReference type="eggNOG" id="COG1328">
    <property type="taxonomic scope" value="Bacteria"/>
</dbReference>
<dbReference type="KEGG" id="dps:DP0064"/>
<dbReference type="PANTHER" id="PTHR21075:SF0">
    <property type="entry name" value="ANAEROBIC RIBONUCLEOSIDE-TRIPHOSPHATE REDUCTASE"/>
    <property type="match status" value="1"/>
</dbReference>
<proteinExistence type="predicted"/>
<name>Q6AS82_DESPS</name>
<evidence type="ECO:0000256" key="3">
    <source>
        <dbReference type="PROSITE-ProRule" id="PRU00492"/>
    </source>
</evidence>
<evidence type="ECO:0000259" key="4">
    <source>
        <dbReference type="PROSITE" id="PS51161"/>
    </source>
</evidence>
<dbReference type="Pfam" id="PF13597">
    <property type="entry name" value="NRDD"/>
    <property type="match status" value="1"/>
</dbReference>
<dbReference type="Pfam" id="PF03477">
    <property type="entry name" value="ATP-cone"/>
    <property type="match status" value="1"/>
</dbReference>
<reference evidence="6" key="1">
    <citation type="journal article" date="2004" name="Environ. Microbiol.">
        <title>The genome of Desulfotalea psychrophila, a sulfate-reducing bacterium from permanently cold Arctic sediments.</title>
        <authorList>
            <person name="Rabus R."/>
            <person name="Ruepp A."/>
            <person name="Frickey T."/>
            <person name="Rattei T."/>
            <person name="Fartmann B."/>
            <person name="Stark M."/>
            <person name="Bauer M."/>
            <person name="Zibat A."/>
            <person name="Lombardot T."/>
            <person name="Becker I."/>
            <person name="Amann J."/>
            <person name="Gellner K."/>
            <person name="Teeling H."/>
            <person name="Leuschner W.D."/>
            <person name="Gloeckner F.-O."/>
            <person name="Lupas A.N."/>
            <person name="Amann R."/>
            <person name="Klenk H.-P."/>
        </authorList>
    </citation>
    <scope>NUCLEOTIDE SEQUENCE [LARGE SCALE GENOMIC DNA]</scope>
    <source>
        <strain evidence="6">DSM 12343 / LSv54</strain>
    </source>
</reference>
<dbReference type="RefSeq" id="WP_011187309.1">
    <property type="nucleotide sequence ID" value="NC_006138.1"/>
</dbReference>
<evidence type="ECO:0000256" key="2">
    <source>
        <dbReference type="ARBA" id="ARBA00022840"/>
    </source>
</evidence>
<dbReference type="GO" id="GO:0005524">
    <property type="term" value="F:ATP binding"/>
    <property type="evidence" value="ECO:0007669"/>
    <property type="project" value="UniProtKB-UniRule"/>
</dbReference>
<keyword evidence="1 3" id="KW-0547">Nucleotide-binding</keyword>
<dbReference type="InterPro" id="IPR005144">
    <property type="entry name" value="ATP-cone_dom"/>
</dbReference>
<keyword evidence="6" id="KW-1185">Reference proteome</keyword>
<dbReference type="STRING" id="177439.DP0064"/>
<dbReference type="GO" id="GO:0006260">
    <property type="term" value="P:DNA replication"/>
    <property type="evidence" value="ECO:0007669"/>
    <property type="project" value="InterPro"/>
</dbReference>
<dbReference type="NCBIfam" id="TIGR02487">
    <property type="entry name" value="NrdD"/>
    <property type="match status" value="1"/>
</dbReference>
<protein>
    <submittedName>
        <fullName evidence="5">Related to anaerobic ribonucleoside-triphosphate reductase</fullName>
    </submittedName>
</protein>
<dbReference type="AlphaFoldDB" id="Q6AS82"/>
<dbReference type="HOGENOM" id="CLU_002707_0_2_7"/>
<dbReference type="GO" id="GO:0031250">
    <property type="term" value="C:anaerobic ribonucleoside-triphosphate reductase complex"/>
    <property type="evidence" value="ECO:0007669"/>
    <property type="project" value="TreeGrafter"/>
</dbReference>
<dbReference type="GO" id="GO:0009265">
    <property type="term" value="P:2'-deoxyribonucleotide biosynthetic process"/>
    <property type="evidence" value="ECO:0007669"/>
    <property type="project" value="TreeGrafter"/>
</dbReference>
<evidence type="ECO:0000313" key="5">
    <source>
        <dbReference type="EMBL" id="CAG34793.1"/>
    </source>
</evidence>
<feature type="domain" description="ATP-cone" evidence="4">
    <location>
        <begin position="14"/>
        <end position="105"/>
    </location>
</feature>
<accession>Q6AS82</accession>
<dbReference type="GO" id="GO:0004748">
    <property type="term" value="F:ribonucleoside-diphosphate reductase activity, thioredoxin disulfide as acceptor"/>
    <property type="evidence" value="ECO:0007669"/>
    <property type="project" value="TreeGrafter"/>
</dbReference>
<dbReference type="SUPFAM" id="SSF51998">
    <property type="entry name" value="PFL-like glycyl radical enzymes"/>
    <property type="match status" value="1"/>
</dbReference>
<dbReference type="InterPro" id="IPR012833">
    <property type="entry name" value="NrdD"/>
</dbReference>
<dbReference type="NCBIfam" id="NF006126">
    <property type="entry name" value="PRK08270.1"/>
    <property type="match status" value="1"/>
</dbReference>
<dbReference type="EMBL" id="CR522870">
    <property type="protein sequence ID" value="CAG34793.1"/>
    <property type="molecule type" value="Genomic_DNA"/>
</dbReference>
<evidence type="ECO:0000256" key="1">
    <source>
        <dbReference type="ARBA" id="ARBA00022741"/>
    </source>
</evidence>
<dbReference type="Gene3D" id="3.20.70.20">
    <property type="match status" value="1"/>
</dbReference>
<organism evidence="5 6">
    <name type="scientific">Desulfotalea psychrophila (strain LSv54 / DSM 12343)</name>
    <dbReference type="NCBI Taxonomy" id="177439"/>
    <lineage>
        <taxon>Bacteria</taxon>
        <taxon>Pseudomonadati</taxon>
        <taxon>Thermodesulfobacteriota</taxon>
        <taxon>Desulfobulbia</taxon>
        <taxon>Desulfobulbales</taxon>
        <taxon>Desulfocapsaceae</taxon>
        <taxon>Desulfotalea</taxon>
    </lineage>
</organism>
<dbReference type="OrthoDB" id="9762933at2"/>
<evidence type="ECO:0000313" key="6">
    <source>
        <dbReference type="Proteomes" id="UP000000602"/>
    </source>
</evidence>
<keyword evidence="2 3" id="KW-0067">ATP-binding</keyword>
<dbReference type="CDD" id="cd01675">
    <property type="entry name" value="RNR_III"/>
    <property type="match status" value="1"/>
</dbReference>